<keyword evidence="4" id="KW-0645">Protease</keyword>
<dbReference type="InterPro" id="IPR052710">
    <property type="entry name" value="CAAX_protease"/>
</dbReference>
<feature type="transmembrane region" description="Helical" evidence="2">
    <location>
        <begin position="212"/>
        <end position="238"/>
    </location>
</feature>
<keyword evidence="2" id="KW-0812">Transmembrane</keyword>
<evidence type="ECO:0000313" key="4">
    <source>
        <dbReference type="EMBL" id="SDJ70987.1"/>
    </source>
</evidence>
<dbReference type="Proteomes" id="UP000199213">
    <property type="component" value="Unassembled WGS sequence"/>
</dbReference>
<dbReference type="GO" id="GO:0004175">
    <property type="term" value="F:endopeptidase activity"/>
    <property type="evidence" value="ECO:0007669"/>
    <property type="project" value="UniProtKB-ARBA"/>
</dbReference>
<keyword evidence="2" id="KW-0472">Membrane</keyword>
<dbReference type="AlphaFoldDB" id="A0A1G8VYR6"/>
<feature type="transmembrane region" description="Helical" evidence="2">
    <location>
        <begin position="299"/>
        <end position="318"/>
    </location>
</feature>
<evidence type="ECO:0000313" key="5">
    <source>
        <dbReference type="Proteomes" id="UP000199213"/>
    </source>
</evidence>
<accession>A0A1G8VYR6</accession>
<gene>
    <name evidence="4" type="ORF">SAMN04487820_101408</name>
</gene>
<feature type="transmembrane region" description="Helical" evidence="2">
    <location>
        <begin position="184"/>
        <end position="200"/>
    </location>
</feature>
<keyword evidence="2" id="KW-1133">Transmembrane helix</keyword>
<evidence type="ECO:0000256" key="2">
    <source>
        <dbReference type="SAM" id="Phobius"/>
    </source>
</evidence>
<dbReference type="EMBL" id="FNFM01000001">
    <property type="protein sequence ID" value="SDJ70987.1"/>
    <property type="molecule type" value="Genomic_DNA"/>
</dbReference>
<feature type="transmembrane region" description="Helical" evidence="2">
    <location>
        <begin position="153"/>
        <end position="172"/>
    </location>
</feature>
<dbReference type="InterPro" id="IPR003675">
    <property type="entry name" value="Rce1/LyrA-like_dom"/>
</dbReference>
<feature type="transmembrane region" description="Helical" evidence="2">
    <location>
        <begin position="54"/>
        <end position="83"/>
    </location>
</feature>
<dbReference type="Pfam" id="PF02517">
    <property type="entry name" value="Rce1-like"/>
    <property type="match status" value="1"/>
</dbReference>
<keyword evidence="4" id="KW-0378">Hydrolase</keyword>
<proteinExistence type="predicted"/>
<name>A0A1G8VYR6_ACTMZ</name>
<evidence type="ECO:0000256" key="1">
    <source>
        <dbReference type="SAM" id="MobiDB-lite"/>
    </source>
</evidence>
<feature type="transmembrane region" description="Helical" evidence="2">
    <location>
        <begin position="244"/>
        <end position="262"/>
    </location>
</feature>
<dbReference type="PANTHER" id="PTHR36435:SF1">
    <property type="entry name" value="CAAX AMINO TERMINAL PROTEASE FAMILY PROTEIN"/>
    <property type="match status" value="1"/>
</dbReference>
<feature type="transmembrane region" description="Helical" evidence="2">
    <location>
        <begin position="103"/>
        <end position="124"/>
    </location>
</feature>
<protein>
    <submittedName>
        <fullName evidence="4">Membrane protease YdiL, CAAX protease family</fullName>
    </submittedName>
</protein>
<reference evidence="5" key="1">
    <citation type="submission" date="2016-10" db="EMBL/GenBank/DDBJ databases">
        <authorList>
            <person name="Varghese N."/>
            <person name="Submissions S."/>
        </authorList>
    </citation>
    <scope>NUCLEOTIDE SEQUENCE [LARGE SCALE GENOMIC DNA]</scope>
    <source>
        <strain evidence="5">DSM 45460</strain>
    </source>
</reference>
<dbReference type="RefSeq" id="WP_245693725.1">
    <property type="nucleotide sequence ID" value="NZ_FNFM01000001.1"/>
</dbReference>
<sequence>MPDPAAYPARNSGDARPLSPQHSPPKPGFPAAVPEGTPFHLLARNSAHRWWRPAVALLVLLGLTLVASVLAAVLLVGMIVFAGPWGALSIVLPPGYLVEVLSAPLPMLFLSFAVLIALIPPVALTARWVQRRGFGSVVGVLGSPRIRWLGETMLWALLVFGALFAVILTLQLMSGAPLPAFPGWRRYLAVALLAVLVVPAQSAAEELFFRGLLLQTLTAWFRTPWPGILLTSLVFLLGHGYTDPLVWVELFLMATIMCWLSIRTGGLEAAVAMHTANNALSLLVAGLSGVPSTQQSGDYPVIQVIPMIVAVLLFAWVVDRRAARRGVSTVVGGRVRINPVTLAPRH</sequence>
<feature type="region of interest" description="Disordered" evidence="1">
    <location>
        <begin position="1"/>
        <end position="29"/>
    </location>
</feature>
<dbReference type="PANTHER" id="PTHR36435">
    <property type="entry name" value="SLR1288 PROTEIN"/>
    <property type="match status" value="1"/>
</dbReference>
<dbReference type="GO" id="GO:0080120">
    <property type="term" value="P:CAAX-box protein maturation"/>
    <property type="evidence" value="ECO:0007669"/>
    <property type="project" value="UniProtKB-ARBA"/>
</dbReference>
<dbReference type="GO" id="GO:0006508">
    <property type="term" value="P:proteolysis"/>
    <property type="evidence" value="ECO:0007669"/>
    <property type="project" value="UniProtKB-KW"/>
</dbReference>
<feature type="domain" description="CAAX prenyl protease 2/Lysostaphin resistance protein A-like" evidence="3">
    <location>
        <begin position="191"/>
        <end position="280"/>
    </location>
</feature>
<keyword evidence="5" id="KW-1185">Reference proteome</keyword>
<evidence type="ECO:0000259" key="3">
    <source>
        <dbReference type="Pfam" id="PF02517"/>
    </source>
</evidence>
<organism evidence="4 5">
    <name type="scientific">Actinopolyspora mzabensis</name>
    <dbReference type="NCBI Taxonomy" id="995066"/>
    <lineage>
        <taxon>Bacteria</taxon>
        <taxon>Bacillati</taxon>
        <taxon>Actinomycetota</taxon>
        <taxon>Actinomycetes</taxon>
        <taxon>Actinopolysporales</taxon>
        <taxon>Actinopolysporaceae</taxon>
        <taxon>Actinopolyspora</taxon>
    </lineage>
</organism>